<dbReference type="PIRSF" id="PIRSF006487">
    <property type="entry name" value="GcvT"/>
    <property type="match status" value="1"/>
</dbReference>
<evidence type="ECO:0000256" key="6">
    <source>
        <dbReference type="ARBA" id="ARBA00047665"/>
    </source>
</evidence>
<name>A0A645C734_9ZZZZ</name>
<keyword evidence="3" id="KW-0032">Aminotransferase</keyword>
<dbReference type="InterPro" id="IPR013977">
    <property type="entry name" value="GcvT_C"/>
</dbReference>
<evidence type="ECO:0000256" key="1">
    <source>
        <dbReference type="ARBA" id="ARBA00008609"/>
    </source>
</evidence>
<dbReference type="InterPro" id="IPR006222">
    <property type="entry name" value="GCVT_N"/>
</dbReference>
<dbReference type="GO" id="GO:0008168">
    <property type="term" value="F:methyltransferase activity"/>
    <property type="evidence" value="ECO:0007669"/>
    <property type="project" value="UniProtKB-KW"/>
</dbReference>
<dbReference type="Pfam" id="PF01571">
    <property type="entry name" value="GCV_T"/>
    <property type="match status" value="1"/>
</dbReference>
<dbReference type="GO" id="GO:0032259">
    <property type="term" value="P:methylation"/>
    <property type="evidence" value="ECO:0007669"/>
    <property type="project" value="UniProtKB-KW"/>
</dbReference>
<dbReference type="NCBIfam" id="TIGR00528">
    <property type="entry name" value="gcvT"/>
    <property type="match status" value="1"/>
</dbReference>
<dbReference type="InterPro" id="IPR028896">
    <property type="entry name" value="GcvT/YgfZ/DmdA"/>
</dbReference>
<dbReference type="Gene3D" id="3.30.1360.120">
    <property type="entry name" value="Probable tRNA modification gtpase trme, domain 1"/>
    <property type="match status" value="1"/>
</dbReference>
<sequence length="284" mass="30777">MAVGQARYSPMCNDSGGIIDDLIVYKLAPERYMAAVNASNRFKDADWIKARLFGNVTFEDISDSIAQIALQGPASKAIMTKLVSEDALPEKYYACTQDVHIGGTACIVARTGYTGEFGYELYVSAERAEIIWNLLMDAGVPDGLVPCGLGARDTLRLEAAMPLYGHEMDETITPLETALGFAVKFDKPDFIGKAALIAKGAPGRRRVGLKLTGKGIAREHQDVYAGDALIGRTTSGTHCPYLGGAYAMAILDIDYTEPTTAVEIDVRGRRVTAEVVELPFYKHK</sequence>
<dbReference type="EC" id="2.1.2.10" evidence="2"/>
<dbReference type="PANTHER" id="PTHR43757">
    <property type="entry name" value="AMINOMETHYLTRANSFERASE"/>
    <property type="match status" value="1"/>
</dbReference>
<evidence type="ECO:0000256" key="5">
    <source>
        <dbReference type="ARBA" id="ARBA00031395"/>
    </source>
</evidence>
<dbReference type="GO" id="GO:0004047">
    <property type="term" value="F:aminomethyltransferase activity"/>
    <property type="evidence" value="ECO:0007669"/>
    <property type="project" value="UniProtKB-EC"/>
</dbReference>
<dbReference type="GO" id="GO:0008483">
    <property type="term" value="F:transaminase activity"/>
    <property type="evidence" value="ECO:0007669"/>
    <property type="project" value="UniProtKB-KW"/>
</dbReference>
<evidence type="ECO:0000313" key="9">
    <source>
        <dbReference type="EMBL" id="MPM72967.1"/>
    </source>
</evidence>
<dbReference type="SUPFAM" id="SSF101790">
    <property type="entry name" value="Aminomethyltransferase beta-barrel domain"/>
    <property type="match status" value="1"/>
</dbReference>
<dbReference type="AlphaFoldDB" id="A0A645C734"/>
<protein>
    <recommendedName>
        <fullName evidence="2">aminomethyltransferase</fullName>
        <ecNumber evidence="2">2.1.2.10</ecNumber>
    </recommendedName>
    <alternativeName>
        <fullName evidence="5">Glycine cleavage system T protein</fullName>
    </alternativeName>
</protein>
<gene>
    <name evidence="9" type="primary">gcvT_25</name>
    <name evidence="9" type="ORF">SDC9_119943</name>
</gene>
<evidence type="ECO:0000256" key="2">
    <source>
        <dbReference type="ARBA" id="ARBA00012616"/>
    </source>
</evidence>
<comment type="catalytic activity">
    <reaction evidence="6">
        <text>N(6)-[(R)-S(8)-aminomethyldihydrolipoyl]-L-lysyl-[protein] + (6S)-5,6,7,8-tetrahydrofolate = N(6)-[(R)-dihydrolipoyl]-L-lysyl-[protein] + (6R)-5,10-methylene-5,6,7,8-tetrahydrofolate + NH4(+)</text>
        <dbReference type="Rhea" id="RHEA:16945"/>
        <dbReference type="Rhea" id="RHEA-COMP:10475"/>
        <dbReference type="Rhea" id="RHEA-COMP:10492"/>
        <dbReference type="ChEBI" id="CHEBI:15636"/>
        <dbReference type="ChEBI" id="CHEBI:28938"/>
        <dbReference type="ChEBI" id="CHEBI:57453"/>
        <dbReference type="ChEBI" id="CHEBI:83100"/>
        <dbReference type="ChEBI" id="CHEBI:83143"/>
        <dbReference type="EC" id="2.1.2.10"/>
    </reaction>
</comment>
<feature type="domain" description="Aminomethyltransferase C-terminal" evidence="8">
    <location>
        <begin position="204"/>
        <end position="282"/>
    </location>
</feature>
<reference evidence="9" key="1">
    <citation type="submission" date="2019-08" db="EMBL/GenBank/DDBJ databases">
        <authorList>
            <person name="Kucharzyk K."/>
            <person name="Murdoch R.W."/>
            <person name="Higgins S."/>
            <person name="Loffler F."/>
        </authorList>
    </citation>
    <scope>NUCLEOTIDE SEQUENCE</scope>
</reference>
<feature type="domain" description="GCVT N-terminal" evidence="7">
    <location>
        <begin position="1"/>
        <end position="187"/>
    </location>
</feature>
<organism evidence="9">
    <name type="scientific">bioreactor metagenome</name>
    <dbReference type="NCBI Taxonomy" id="1076179"/>
    <lineage>
        <taxon>unclassified sequences</taxon>
        <taxon>metagenomes</taxon>
        <taxon>ecological metagenomes</taxon>
    </lineage>
</organism>
<dbReference type="NCBIfam" id="NF001567">
    <property type="entry name" value="PRK00389.1"/>
    <property type="match status" value="1"/>
</dbReference>
<dbReference type="InterPro" id="IPR029043">
    <property type="entry name" value="GcvT/YgfZ_C"/>
</dbReference>
<evidence type="ECO:0000259" key="7">
    <source>
        <dbReference type="Pfam" id="PF01571"/>
    </source>
</evidence>
<dbReference type="GO" id="GO:0006546">
    <property type="term" value="P:glycine catabolic process"/>
    <property type="evidence" value="ECO:0007669"/>
    <property type="project" value="InterPro"/>
</dbReference>
<evidence type="ECO:0000259" key="8">
    <source>
        <dbReference type="Pfam" id="PF08669"/>
    </source>
</evidence>
<dbReference type="EMBL" id="VSSQ01025068">
    <property type="protein sequence ID" value="MPM72967.1"/>
    <property type="molecule type" value="Genomic_DNA"/>
</dbReference>
<comment type="caution">
    <text evidence="9">The sequence shown here is derived from an EMBL/GenBank/DDBJ whole genome shotgun (WGS) entry which is preliminary data.</text>
</comment>
<accession>A0A645C734</accession>
<dbReference type="GO" id="GO:0005829">
    <property type="term" value="C:cytosol"/>
    <property type="evidence" value="ECO:0007669"/>
    <property type="project" value="TreeGrafter"/>
</dbReference>
<evidence type="ECO:0000256" key="3">
    <source>
        <dbReference type="ARBA" id="ARBA00022576"/>
    </source>
</evidence>
<evidence type="ECO:0000256" key="4">
    <source>
        <dbReference type="ARBA" id="ARBA00022679"/>
    </source>
</evidence>
<dbReference type="GO" id="GO:0005960">
    <property type="term" value="C:glycine cleavage complex"/>
    <property type="evidence" value="ECO:0007669"/>
    <property type="project" value="InterPro"/>
</dbReference>
<keyword evidence="4 9" id="KW-0808">Transferase</keyword>
<comment type="similarity">
    <text evidence="1">Belongs to the GcvT family.</text>
</comment>
<dbReference type="InterPro" id="IPR006223">
    <property type="entry name" value="GcvT"/>
</dbReference>
<dbReference type="Pfam" id="PF08669">
    <property type="entry name" value="GCV_T_C"/>
    <property type="match status" value="1"/>
</dbReference>
<keyword evidence="9" id="KW-0489">Methyltransferase</keyword>
<dbReference type="SUPFAM" id="SSF103025">
    <property type="entry name" value="Folate-binding domain"/>
    <property type="match status" value="1"/>
</dbReference>
<proteinExistence type="inferred from homology"/>
<dbReference type="InterPro" id="IPR027266">
    <property type="entry name" value="TrmE/GcvT-like"/>
</dbReference>
<dbReference type="PANTHER" id="PTHR43757:SF2">
    <property type="entry name" value="AMINOMETHYLTRANSFERASE, MITOCHONDRIAL"/>
    <property type="match status" value="1"/>
</dbReference>